<evidence type="ECO:0000313" key="3">
    <source>
        <dbReference type="Proteomes" id="UP000254701"/>
    </source>
</evidence>
<name>A0A380WIS1_AMIAI</name>
<dbReference type="SUPFAM" id="SSF52821">
    <property type="entry name" value="Rhodanese/Cell cycle control phosphatase"/>
    <property type="match status" value="1"/>
</dbReference>
<feature type="domain" description="Rhodanese" evidence="1">
    <location>
        <begin position="21"/>
        <end position="106"/>
    </location>
</feature>
<dbReference type="Gene3D" id="3.40.250.10">
    <property type="entry name" value="Rhodanese-like domain"/>
    <property type="match status" value="1"/>
</dbReference>
<sequence length="270" mass="29659">MPRMITSQNLLPLVGTDRCPLIIDARRAEAFAASPIRIAGSLWRHHMKTDEWLPQLPTGRELVVYCSHGHNVSEIAAARLTAAGASVSMLEGGIDAWIATGGPLVARYAPGLDPGLPASSVWVTRSRPKVDRIACPWLIRRFIDPLATFHFVSAEWAKDVSDEIGAIPYDIKDVHYSHRGEECTFDTLMSEFGLTDPALLHLARIVRGADTARLDLEQQAAGLLAMSLGLSAIEEDDLAQLEKGMTIYDALYGWCRYATSETHNWPAKAI</sequence>
<dbReference type="PROSITE" id="PS50206">
    <property type="entry name" value="RHODANESE_3"/>
    <property type="match status" value="1"/>
</dbReference>
<dbReference type="EMBL" id="UFSM01000001">
    <property type="protein sequence ID" value="SUU88883.1"/>
    <property type="molecule type" value="Genomic_DNA"/>
</dbReference>
<dbReference type="Proteomes" id="UP000254701">
    <property type="component" value="Unassembled WGS sequence"/>
</dbReference>
<evidence type="ECO:0000259" key="1">
    <source>
        <dbReference type="PROSITE" id="PS50206"/>
    </source>
</evidence>
<protein>
    <submittedName>
        <fullName evidence="2">Uncharacterized conserved protein</fullName>
    </submittedName>
</protein>
<dbReference type="InterPro" id="IPR001763">
    <property type="entry name" value="Rhodanese-like_dom"/>
</dbReference>
<evidence type="ECO:0000313" key="2">
    <source>
        <dbReference type="EMBL" id="SUU88883.1"/>
    </source>
</evidence>
<dbReference type="Pfam" id="PF09828">
    <property type="entry name" value="ChrB_C"/>
    <property type="match status" value="1"/>
</dbReference>
<dbReference type="Pfam" id="PF00581">
    <property type="entry name" value="Rhodanese"/>
    <property type="match status" value="1"/>
</dbReference>
<gene>
    <name evidence="2" type="ORF">NCTC10684_02114</name>
</gene>
<reference evidence="2 3" key="1">
    <citation type="submission" date="2018-06" db="EMBL/GenBank/DDBJ databases">
        <authorList>
            <consortium name="Pathogen Informatics"/>
            <person name="Doyle S."/>
        </authorList>
    </citation>
    <scope>NUCLEOTIDE SEQUENCE [LARGE SCALE GENOMIC DNA]</scope>
    <source>
        <strain evidence="2 3">NCTC10684</strain>
    </source>
</reference>
<dbReference type="InterPro" id="IPR018634">
    <property type="entry name" value="ChrB_C"/>
</dbReference>
<dbReference type="InterPro" id="IPR036873">
    <property type="entry name" value="Rhodanese-like_dom_sf"/>
</dbReference>
<dbReference type="AlphaFoldDB" id="A0A380WIS1"/>
<organism evidence="2 3">
    <name type="scientific">Aminobacter aminovorans</name>
    <name type="common">Chelatobacter heintzii</name>
    <dbReference type="NCBI Taxonomy" id="83263"/>
    <lineage>
        <taxon>Bacteria</taxon>
        <taxon>Pseudomonadati</taxon>
        <taxon>Pseudomonadota</taxon>
        <taxon>Alphaproteobacteria</taxon>
        <taxon>Hyphomicrobiales</taxon>
        <taxon>Phyllobacteriaceae</taxon>
        <taxon>Aminobacter</taxon>
    </lineage>
</organism>
<dbReference type="SMART" id="SM00450">
    <property type="entry name" value="RHOD"/>
    <property type="match status" value="1"/>
</dbReference>
<accession>A0A380WIS1</accession>
<proteinExistence type="predicted"/>